<gene>
    <name evidence="2" type="ORF">FJ693_03390</name>
</gene>
<evidence type="ECO:0000313" key="3">
    <source>
        <dbReference type="Proteomes" id="UP000318693"/>
    </source>
</evidence>
<dbReference type="GO" id="GO:0008198">
    <property type="term" value="F:ferrous iron binding"/>
    <property type="evidence" value="ECO:0007669"/>
    <property type="project" value="InterPro"/>
</dbReference>
<dbReference type="SUPFAM" id="SSF53213">
    <property type="entry name" value="LigB-like"/>
    <property type="match status" value="1"/>
</dbReference>
<reference evidence="2 3" key="1">
    <citation type="submission" date="2019-07" db="EMBL/GenBank/DDBJ databases">
        <title>Georgenia wutianyii sp. nov. and Georgenia *** sp. nov. isolated from plateau pika (Ochotona curzoniae) in the Qinghai-Tibet plateau of China.</title>
        <authorList>
            <person name="Tian Z."/>
        </authorList>
    </citation>
    <scope>NUCLEOTIDE SEQUENCE [LARGE SCALE GENOMIC DNA]</scope>
    <source>
        <strain evidence="2 3">Z446</strain>
    </source>
</reference>
<keyword evidence="2" id="KW-0223">Dioxygenase</keyword>
<organism evidence="2 3">
    <name type="scientific">Georgenia yuyongxinii</name>
    <dbReference type="NCBI Taxonomy" id="2589797"/>
    <lineage>
        <taxon>Bacteria</taxon>
        <taxon>Bacillati</taxon>
        <taxon>Actinomycetota</taxon>
        <taxon>Actinomycetes</taxon>
        <taxon>Micrococcales</taxon>
        <taxon>Bogoriellaceae</taxon>
        <taxon>Georgenia</taxon>
    </lineage>
</organism>
<dbReference type="EMBL" id="VJXR01000005">
    <property type="protein sequence ID" value="TRW47031.1"/>
    <property type="molecule type" value="Genomic_DNA"/>
</dbReference>
<dbReference type="GO" id="GO:0016702">
    <property type="term" value="F:oxidoreductase activity, acting on single donors with incorporation of molecular oxygen, incorporation of two atoms of oxygen"/>
    <property type="evidence" value="ECO:0007669"/>
    <property type="project" value="UniProtKB-ARBA"/>
</dbReference>
<dbReference type="InterPro" id="IPR004183">
    <property type="entry name" value="Xdiol_dOase_suB"/>
</dbReference>
<accession>A0A552WW17</accession>
<dbReference type="CDD" id="cd07359">
    <property type="entry name" value="PCA_45_Doxase_B_like"/>
    <property type="match status" value="1"/>
</dbReference>
<sequence length="316" mass="33914">MRFCALRRLTPGRVARRFTRQRVASDDSLLTHSPRNPRHIKEGRIMGDLVYAGTTSHVSGIVRTPDADPAHSPQLDAAWTSMAADIAAADPDVVVLVGPDHHETFGLENLPIFCIGAADEHGAWNEHGIPGDPVAGDEKVGMAILSSLVASGFDVSRAMEMTLDHGFLVPVQRLDLGDRRIVPFYVNCNTPPLPSLQRCRDLGAALRSAIDALPDGTKVAVLGTGGVSHWVGVPRSGEINEEWDKRFLALIENGDLDAVVSMTDDEILEEAGNGALEIRTWVVTAACAGEKGGRALAYAPMYPWVTGIGIVEMEVA</sequence>
<dbReference type="Proteomes" id="UP000318693">
    <property type="component" value="Unassembled WGS sequence"/>
</dbReference>
<evidence type="ECO:0000313" key="2">
    <source>
        <dbReference type="EMBL" id="TRW47031.1"/>
    </source>
</evidence>
<protein>
    <submittedName>
        <fullName evidence="2">2,3-dihydroxyphenylpropionate 1,2-dioxygenase</fullName>
    </submittedName>
</protein>
<dbReference type="Gene3D" id="3.40.830.10">
    <property type="entry name" value="LigB-like"/>
    <property type="match status" value="1"/>
</dbReference>
<comment type="caution">
    <text evidence="2">The sequence shown here is derived from an EMBL/GenBank/DDBJ whole genome shotgun (WGS) entry which is preliminary data.</text>
</comment>
<feature type="domain" description="Extradiol ring-cleavage dioxygenase class III enzyme subunit B" evidence="1">
    <location>
        <begin position="54"/>
        <end position="292"/>
    </location>
</feature>
<keyword evidence="3" id="KW-1185">Reference proteome</keyword>
<dbReference type="AlphaFoldDB" id="A0A552WW17"/>
<keyword evidence="2" id="KW-0560">Oxidoreductase</keyword>
<name>A0A552WW17_9MICO</name>
<dbReference type="Pfam" id="PF02900">
    <property type="entry name" value="LigB"/>
    <property type="match status" value="1"/>
</dbReference>
<evidence type="ECO:0000259" key="1">
    <source>
        <dbReference type="Pfam" id="PF02900"/>
    </source>
</evidence>
<proteinExistence type="predicted"/>